<reference evidence="1 2" key="1">
    <citation type="submission" date="2021-06" db="EMBL/GenBank/DDBJ databases">
        <authorList>
            <person name="Palmer J.M."/>
        </authorList>
    </citation>
    <scope>NUCLEOTIDE SEQUENCE [LARGE SCALE GENOMIC DNA]</scope>
    <source>
        <strain evidence="1 2">AS_MEX2019</strain>
        <tissue evidence="1">Muscle</tissue>
    </source>
</reference>
<dbReference type="EMBL" id="JAHRIP010002019">
    <property type="protein sequence ID" value="MEQ2280695.1"/>
    <property type="molecule type" value="Genomic_DNA"/>
</dbReference>
<keyword evidence="2" id="KW-1185">Reference proteome</keyword>
<name>A0ABV0XGW7_9TELE</name>
<accession>A0ABV0XGW7</accession>
<sequence length="139" mass="15884">MLRLGQLMEGTHSRFNAAVVEIHLDLRHWQAMPTSLVMLLIQPLQAHHYLRHCQTFHAAVGLTRHWQAFHAAVGLTRHWQAFHAAVGLTRHWQAFHAAVGLTRHWQAFHAAVRLSQAIGRHLQTCLGKHLNPKPCQAFI</sequence>
<evidence type="ECO:0000313" key="1">
    <source>
        <dbReference type="EMBL" id="MEQ2280695.1"/>
    </source>
</evidence>
<evidence type="ECO:0000313" key="2">
    <source>
        <dbReference type="Proteomes" id="UP001469553"/>
    </source>
</evidence>
<comment type="caution">
    <text evidence="1">The sequence shown here is derived from an EMBL/GenBank/DDBJ whole genome shotgun (WGS) entry which is preliminary data.</text>
</comment>
<dbReference type="Proteomes" id="UP001469553">
    <property type="component" value="Unassembled WGS sequence"/>
</dbReference>
<organism evidence="1 2">
    <name type="scientific">Ameca splendens</name>
    <dbReference type="NCBI Taxonomy" id="208324"/>
    <lineage>
        <taxon>Eukaryota</taxon>
        <taxon>Metazoa</taxon>
        <taxon>Chordata</taxon>
        <taxon>Craniata</taxon>
        <taxon>Vertebrata</taxon>
        <taxon>Euteleostomi</taxon>
        <taxon>Actinopterygii</taxon>
        <taxon>Neopterygii</taxon>
        <taxon>Teleostei</taxon>
        <taxon>Neoteleostei</taxon>
        <taxon>Acanthomorphata</taxon>
        <taxon>Ovalentaria</taxon>
        <taxon>Atherinomorphae</taxon>
        <taxon>Cyprinodontiformes</taxon>
        <taxon>Goodeidae</taxon>
        <taxon>Ameca</taxon>
    </lineage>
</organism>
<proteinExistence type="predicted"/>
<protein>
    <submittedName>
        <fullName evidence="1">Uncharacterized protein</fullName>
    </submittedName>
</protein>
<gene>
    <name evidence="1" type="ORF">AMECASPLE_022553</name>
</gene>